<evidence type="ECO:0000256" key="2">
    <source>
        <dbReference type="SAM" id="SignalP"/>
    </source>
</evidence>
<evidence type="ECO:0000313" key="4">
    <source>
        <dbReference type="Proteomes" id="UP000295096"/>
    </source>
</evidence>
<feature type="region of interest" description="Disordered" evidence="1">
    <location>
        <begin position="66"/>
        <end position="101"/>
    </location>
</feature>
<feature type="region of interest" description="Disordered" evidence="1">
    <location>
        <begin position="21"/>
        <end position="53"/>
    </location>
</feature>
<keyword evidence="4" id="KW-1185">Reference proteome</keyword>
<gene>
    <name evidence="3" type="ORF">E2C06_23175</name>
</gene>
<name>A0A4R5QAZ9_9PROT</name>
<feature type="signal peptide" evidence="2">
    <location>
        <begin position="1"/>
        <end position="21"/>
    </location>
</feature>
<feature type="chain" id="PRO_5020483447" evidence="2">
    <location>
        <begin position="22"/>
        <end position="119"/>
    </location>
</feature>
<comment type="caution">
    <text evidence="3">The sequence shown here is derived from an EMBL/GenBank/DDBJ whole genome shotgun (WGS) entry which is preliminary data.</text>
</comment>
<protein>
    <submittedName>
        <fullName evidence="3">Uncharacterized protein</fullName>
    </submittedName>
</protein>
<accession>A0A4R5QAZ9</accession>
<dbReference type="Proteomes" id="UP000295096">
    <property type="component" value="Unassembled WGS sequence"/>
</dbReference>
<evidence type="ECO:0000313" key="3">
    <source>
        <dbReference type="EMBL" id="TDH60234.1"/>
    </source>
</evidence>
<feature type="compositionally biased region" description="Low complexity" evidence="1">
    <location>
        <begin position="32"/>
        <end position="53"/>
    </location>
</feature>
<evidence type="ECO:0000256" key="1">
    <source>
        <dbReference type="SAM" id="MobiDB-lite"/>
    </source>
</evidence>
<keyword evidence="2" id="KW-0732">Signal</keyword>
<dbReference type="EMBL" id="SMSJ01000042">
    <property type="protein sequence ID" value="TDH60234.1"/>
    <property type="molecule type" value="Genomic_DNA"/>
</dbReference>
<feature type="compositionally biased region" description="Pro residues" evidence="1">
    <location>
        <begin position="73"/>
        <end position="99"/>
    </location>
</feature>
<dbReference type="AlphaFoldDB" id="A0A4R5QAZ9"/>
<dbReference type="RefSeq" id="WP_133290977.1">
    <property type="nucleotide sequence ID" value="NZ_SMSJ01000042.1"/>
</dbReference>
<organism evidence="3 4">
    <name type="scientific">Dankookia rubra</name>
    <dbReference type="NCBI Taxonomy" id="1442381"/>
    <lineage>
        <taxon>Bacteria</taxon>
        <taxon>Pseudomonadati</taxon>
        <taxon>Pseudomonadota</taxon>
        <taxon>Alphaproteobacteria</taxon>
        <taxon>Acetobacterales</taxon>
        <taxon>Roseomonadaceae</taxon>
        <taxon>Dankookia</taxon>
    </lineage>
</organism>
<proteinExistence type="predicted"/>
<sequence length="119" mass="11826">MHRMLAALLAVQLALPMPARSQTQAGAGGGYLSPPALPSTLPGGLPLPSLPTGTQQDILQRILDAGAGRPVQGPAPVPSYAPAPPAAAPAPPPDEPPSPAEAFFAARGAATACQPGDRQ</sequence>
<reference evidence="3 4" key="1">
    <citation type="journal article" date="2016" name="J. Microbiol.">
        <title>Dankookia rubra gen. nov., sp. nov., an alphaproteobacterium isolated from sediment of a shallow stream.</title>
        <authorList>
            <person name="Kim W.H."/>
            <person name="Kim D.H."/>
            <person name="Kang K."/>
            <person name="Ahn T.Y."/>
        </authorList>
    </citation>
    <scope>NUCLEOTIDE SEQUENCE [LARGE SCALE GENOMIC DNA]</scope>
    <source>
        <strain evidence="3 4">JCM30602</strain>
    </source>
</reference>